<keyword evidence="5" id="KW-0539">Nucleus</keyword>
<feature type="region of interest" description="Disordered" evidence="6">
    <location>
        <begin position="333"/>
        <end position="363"/>
    </location>
</feature>
<keyword evidence="7" id="KW-0472">Membrane</keyword>
<organism evidence="9 10">
    <name type="scientific">Colletotrichum lupini</name>
    <dbReference type="NCBI Taxonomy" id="145971"/>
    <lineage>
        <taxon>Eukaryota</taxon>
        <taxon>Fungi</taxon>
        <taxon>Dikarya</taxon>
        <taxon>Ascomycota</taxon>
        <taxon>Pezizomycotina</taxon>
        <taxon>Sordariomycetes</taxon>
        <taxon>Hypocreomycetidae</taxon>
        <taxon>Glomerellales</taxon>
        <taxon>Glomerellaceae</taxon>
        <taxon>Colletotrichum</taxon>
        <taxon>Colletotrichum acutatum species complex</taxon>
    </lineage>
</organism>
<evidence type="ECO:0000259" key="8">
    <source>
        <dbReference type="SMART" id="SM00906"/>
    </source>
</evidence>
<dbReference type="GO" id="GO:0006351">
    <property type="term" value="P:DNA-templated transcription"/>
    <property type="evidence" value="ECO:0007669"/>
    <property type="project" value="InterPro"/>
</dbReference>
<dbReference type="InterPro" id="IPR029058">
    <property type="entry name" value="AB_hydrolase_fold"/>
</dbReference>
<dbReference type="SUPFAM" id="SSF53474">
    <property type="entry name" value="alpha/beta-Hydrolases"/>
    <property type="match status" value="1"/>
</dbReference>
<dbReference type="CDD" id="cd12148">
    <property type="entry name" value="fungal_TF_MHR"/>
    <property type="match status" value="1"/>
</dbReference>
<feature type="compositionally biased region" description="Basic and acidic residues" evidence="6">
    <location>
        <begin position="1361"/>
        <end position="1384"/>
    </location>
</feature>
<feature type="region of interest" description="Disordered" evidence="6">
    <location>
        <begin position="216"/>
        <end position="273"/>
    </location>
</feature>
<feature type="region of interest" description="Disordered" evidence="6">
    <location>
        <begin position="1445"/>
        <end position="1474"/>
    </location>
</feature>
<feature type="compositionally biased region" description="Basic residues" evidence="6">
    <location>
        <begin position="1167"/>
        <end position="1179"/>
    </location>
</feature>
<evidence type="ECO:0000256" key="4">
    <source>
        <dbReference type="ARBA" id="ARBA00023098"/>
    </source>
</evidence>
<reference evidence="9" key="1">
    <citation type="journal article" date="2021" name="Mol. Plant Microbe Interact.">
        <title>Complete Genome Sequence of the Plant-Pathogenic Fungus Colletotrichum lupini.</title>
        <authorList>
            <person name="Baroncelli R."/>
            <person name="Pensec F."/>
            <person name="Da Lio D."/>
            <person name="Boufleur T."/>
            <person name="Vicente I."/>
            <person name="Sarrocco S."/>
            <person name="Picot A."/>
            <person name="Baraldi E."/>
            <person name="Sukno S."/>
            <person name="Thon M."/>
            <person name="Le Floch G."/>
        </authorList>
    </citation>
    <scope>NUCLEOTIDE SEQUENCE</scope>
    <source>
        <strain evidence="9">IMI 504893</strain>
    </source>
</reference>
<feature type="region of interest" description="Disordered" evidence="6">
    <location>
        <begin position="1098"/>
        <end position="1129"/>
    </location>
</feature>
<protein>
    <recommendedName>
        <fullName evidence="1">1-alkyl-2-acetylglycerophosphocholine esterase</fullName>
        <ecNumber evidence="1">3.1.1.47</ecNumber>
    </recommendedName>
</protein>
<dbReference type="SMART" id="SM00906">
    <property type="entry name" value="Fungal_trans"/>
    <property type="match status" value="1"/>
</dbReference>
<dbReference type="Pfam" id="PF03403">
    <property type="entry name" value="PAF-AH_p_II"/>
    <property type="match status" value="1"/>
</dbReference>
<dbReference type="Pfam" id="PF04082">
    <property type="entry name" value="Fungal_trans"/>
    <property type="match status" value="1"/>
</dbReference>
<dbReference type="GeneID" id="73347750"/>
<evidence type="ECO:0000256" key="2">
    <source>
        <dbReference type="ARBA" id="ARBA00022801"/>
    </source>
</evidence>
<feature type="region of interest" description="Disordered" evidence="6">
    <location>
        <begin position="1357"/>
        <end position="1384"/>
    </location>
</feature>
<dbReference type="GO" id="GO:0008270">
    <property type="term" value="F:zinc ion binding"/>
    <property type="evidence" value="ECO:0007669"/>
    <property type="project" value="InterPro"/>
</dbReference>
<dbReference type="GO" id="GO:0003847">
    <property type="term" value="F:1-alkyl-2-acetylglycerophosphocholine esterase activity"/>
    <property type="evidence" value="ECO:0007669"/>
    <property type="project" value="UniProtKB-EC"/>
</dbReference>
<gene>
    <name evidence="9" type="ORF">CLUP02_13803</name>
</gene>
<keyword evidence="7" id="KW-0812">Transmembrane</keyword>
<dbReference type="PANTHER" id="PTHR10272:SF0">
    <property type="entry name" value="PLATELET-ACTIVATING FACTOR ACETYLHYDROLASE"/>
    <property type="match status" value="1"/>
</dbReference>
<feature type="compositionally biased region" description="Basic and acidic residues" evidence="6">
    <location>
        <begin position="1445"/>
        <end position="1459"/>
    </location>
</feature>
<evidence type="ECO:0000313" key="9">
    <source>
        <dbReference type="EMBL" id="UQC88280.1"/>
    </source>
</evidence>
<feature type="region of interest" description="Disordered" evidence="6">
    <location>
        <begin position="1163"/>
        <end position="1213"/>
    </location>
</feature>
<keyword evidence="7" id="KW-1133">Transmembrane helix</keyword>
<feature type="region of interest" description="Disordered" evidence="6">
    <location>
        <begin position="142"/>
        <end position="190"/>
    </location>
</feature>
<evidence type="ECO:0000256" key="3">
    <source>
        <dbReference type="ARBA" id="ARBA00022963"/>
    </source>
</evidence>
<dbReference type="EMBL" id="CP019479">
    <property type="protein sequence ID" value="UQC88280.1"/>
    <property type="molecule type" value="Genomic_DNA"/>
</dbReference>
<evidence type="ECO:0000256" key="6">
    <source>
        <dbReference type="SAM" id="MobiDB-lite"/>
    </source>
</evidence>
<feature type="compositionally biased region" description="Basic and acidic residues" evidence="6">
    <location>
        <begin position="107"/>
        <end position="120"/>
    </location>
</feature>
<keyword evidence="10" id="KW-1185">Reference proteome</keyword>
<dbReference type="GO" id="GO:0016042">
    <property type="term" value="P:lipid catabolic process"/>
    <property type="evidence" value="ECO:0007669"/>
    <property type="project" value="UniProtKB-KW"/>
</dbReference>
<accession>A0A9Q8WMP1</accession>
<evidence type="ECO:0000256" key="5">
    <source>
        <dbReference type="ARBA" id="ARBA00023242"/>
    </source>
</evidence>
<feature type="compositionally biased region" description="Low complexity" evidence="6">
    <location>
        <begin position="406"/>
        <end position="421"/>
    </location>
</feature>
<feature type="domain" description="Xylanolytic transcriptional activator regulatory" evidence="8">
    <location>
        <begin position="661"/>
        <end position="739"/>
    </location>
</feature>
<keyword evidence="2" id="KW-0378">Hydrolase</keyword>
<dbReference type="InterPro" id="IPR007219">
    <property type="entry name" value="XnlR_reg_dom"/>
</dbReference>
<feature type="compositionally biased region" description="Pro residues" evidence="6">
    <location>
        <begin position="153"/>
        <end position="168"/>
    </location>
</feature>
<dbReference type="Gene3D" id="3.40.50.1820">
    <property type="entry name" value="alpha/beta hydrolase"/>
    <property type="match status" value="1"/>
</dbReference>
<dbReference type="EC" id="3.1.1.47" evidence="1"/>
<dbReference type="GO" id="GO:0003677">
    <property type="term" value="F:DNA binding"/>
    <property type="evidence" value="ECO:0007669"/>
    <property type="project" value="InterPro"/>
</dbReference>
<evidence type="ECO:0000313" key="10">
    <source>
        <dbReference type="Proteomes" id="UP000830671"/>
    </source>
</evidence>
<keyword evidence="4" id="KW-0443">Lipid metabolism</keyword>
<dbReference type="PANTHER" id="PTHR10272">
    <property type="entry name" value="PLATELET-ACTIVATING FACTOR ACETYLHYDROLASE"/>
    <property type="match status" value="1"/>
</dbReference>
<evidence type="ECO:0000256" key="1">
    <source>
        <dbReference type="ARBA" id="ARBA00013201"/>
    </source>
</evidence>
<feature type="compositionally biased region" description="Basic and acidic residues" evidence="6">
    <location>
        <begin position="339"/>
        <end position="352"/>
    </location>
</feature>
<feature type="region of interest" description="Disordered" evidence="6">
    <location>
        <begin position="65"/>
        <end position="120"/>
    </location>
</feature>
<feature type="compositionally biased region" description="Basic and acidic residues" evidence="6">
    <location>
        <begin position="1186"/>
        <end position="1201"/>
    </location>
</feature>
<feature type="compositionally biased region" description="Basic and acidic residues" evidence="6">
    <location>
        <begin position="72"/>
        <end position="83"/>
    </location>
</feature>
<dbReference type="RefSeq" id="XP_049149886.1">
    <property type="nucleotide sequence ID" value="XM_049292740.1"/>
</dbReference>
<evidence type="ECO:0000256" key="7">
    <source>
        <dbReference type="SAM" id="Phobius"/>
    </source>
</evidence>
<feature type="transmembrane region" description="Helical" evidence="7">
    <location>
        <begin position="36"/>
        <end position="59"/>
    </location>
</feature>
<proteinExistence type="predicted"/>
<dbReference type="KEGG" id="clup:CLUP02_13803"/>
<dbReference type="Proteomes" id="UP000830671">
    <property type="component" value="Chromosome 7"/>
</dbReference>
<sequence>MRRGHRRTITHYNITTETPLEIRALRRTTIISAPAAWYQTLIALIHYPLSILVFCIIATPAPRLTRRHRGERKASERIQQTKEKRIKTRGAGTTRVPRAGYLPSQAHRADKEKETPGKLEGKTLWEGASAARRTSMTHLHMPSTHHVRGHNPFQPPNLPNHSLFPPPLRGELKPKHAPEHHHSRSETLAGEKKKPLCWHFLPSSYESIGPNNPVHRSCPSPFDAKHQSYGAEPRRPSVTARRTSGQPRVRRTSETASVGLHSMPAPQGKGPISCPGGLVRPRSLEGCWMPLIFTPIGANNSTPAFMRERERDRATKLDVTTRRQFVQTALGMAWNVPGPKDDGRRDVAKDPNHSLPHPGPQLTSCCRGPILYEDVVSRLAQMERLVEELQKPDQGPTPPQQYVPTASEAAKASASNASPLATTSSNNPSPLSRRKASSASPSSGNPDNYPSPPSATSSASTGARPYYIGAPDESTIIAAGACSLLSPQGLGQIELLIGDSRFSNALKAMQPKVVYGNVQPYLEPADTNHPLPPNHVIMECVNVGLTITTVQSLIQSNLDFFVTMNTGIRLFQEHEVRAALKSYFQGQPLADPGWRMAVNVIIAHTLRKRNGMRNREEYQKYIHNALGMVPNIILRTPSPLAIGALLSTVLYFSFTSENHIALTIMGLTVQLLLMAGYHRPEPDVNFARPQQLIPTEHLHRRRLFWHAYVIDHDLMLRIGKPALISDDFLLDLPEEHPSDGYSMYYYPNDVTLNFFLEQVRLAQIQGRISTTLYSRSGLPAAELEAEIRRLDNELTEWRQSIPPMIRADNVDALLDGDYSRLVCLTTLHFTYFQLVVAIHSAAFRLPTLEDQEGVEAGDIGPSLALCVSASRAAISLLNYHQIEHPYTPYLLYQIAWSVDILFVNILQNKNNPRARRDLDLIRTVISFFEKYDPYHQSVISYQIIKVIADVAATVLANTPTLPPHMLPVQQVPLPAPSMPMMPGSAGAMQGVFSPQMSGPGTARSGSINGSTPDVLGSMTSLSMADQQQQQQTSPFMDLSTGLASPNDGQLFPGFMDMADWRLPMDYQPELWQYDNLLDNRGISLGVIGSTLMTAAADHFRPSGGNGDKSAGRRILGPPSPRRIRASHDRQARELLPKTSIWNHSSTASMTDFAEVACREERNLRGQERKKRRKTKKKEARRCPPGSRRDEGLSSRCPDDGRMGGAPHRSPKAVERERSMWEDLRSACPAHGSKTHVSLGETYVALRTGIKAPTLDSGSLTLVDNDSPLARSSKFTQFSPNDVRRPFRTLRFHVLISQPPLTTKRTEKVKPTHVLSFDFPVNGHRISPAPHSTLTSLRPAEHPSRSWQVEDFLSLSPTMGSETKKKASTEDRKRRSDTNPPKTLRERFLHSLPYYTGPYGVGFLEIEAPVRQPRTFSELRRHNVPLLRLDTVLFAVYYPCSVKTQTDDHAAPDHHHDQQQHYHHGKKNGEKAGGIKKPKLSRVGWLPRPRVLTCKGYAKEFSIPHLPVTAYIAATSMFTKLPALRNAKLAEHWPEEMLGDEGPTGQTARNEESSSRKKPKFPVIIFSHGLGGSRMSYSSICGELASYGFIVVAIEHRDGSGARTYVNLPEHREVSDSESSLETVNAKKIKNKKNGKDSGQHYCVDYLFPKNNEQDTAPNNEQGVDMQLRAAQIEMRMTEIEEAFRILGYIDSGRGHEVAAMNLRKKGNVASSSKGLIGIVWDDWQDRMFLDNVTIMGHSFGGATTVEALRTESLSWVGQGIILDAWGPATPRAGENPSHRVKKPLLSIGSEAFMHWQENFDRLVDVCNEARGENALTWMMTIRGSTHLSQTDFAVLYSTWTDLFMKTLVNPLRAIYLTVSPSLEFLKITLPPEQTKYNTWVDEEILKTTEPPTEPLAVVTHDHRPDDQWIAVRLKVDNEATLRIKRWFRHKNRVLMGKGDGSGMPSGLISWEKGNEVWMHVSPDPESVEEQMQRNERTTSRNAAYKRFLIASRLHICVEKLRMVAQFRNVIPRSAITGQQLCRLSGGRTAKPLSIQRRAGRVPFGFSKKVLDLAYNQSLGLAPGTPMNSNFDRLSQGLPGTVTCGERWCRDEGDQDYEIHKIELLFDHHVRLWITWTVV</sequence>
<keyword evidence="3" id="KW-0442">Lipid degradation</keyword>
<name>A0A9Q8WMP1_9PEZI</name>
<feature type="region of interest" description="Disordered" evidence="6">
    <location>
        <begin position="388"/>
        <end position="461"/>
    </location>
</feature>
<feature type="region of interest" description="Disordered" evidence="6">
    <location>
        <begin position="1535"/>
        <end position="1556"/>
    </location>
</feature>